<proteinExistence type="predicted"/>
<organism evidence="2 3">
    <name type="scientific">Rosistilla carotiformis</name>
    <dbReference type="NCBI Taxonomy" id="2528017"/>
    <lineage>
        <taxon>Bacteria</taxon>
        <taxon>Pseudomonadati</taxon>
        <taxon>Planctomycetota</taxon>
        <taxon>Planctomycetia</taxon>
        <taxon>Pirellulales</taxon>
        <taxon>Pirellulaceae</taxon>
        <taxon>Rosistilla</taxon>
    </lineage>
</organism>
<feature type="domain" description="Xylose isomerase-like TIM barrel" evidence="1">
    <location>
        <begin position="21"/>
        <end position="251"/>
    </location>
</feature>
<dbReference type="KEGG" id="rcf:Poly24_44210"/>
<protein>
    <submittedName>
        <fullName evidence="2">Xylose isomerase-like TIM barrel</fullName>
    </submittedName>
</protein>
<dbReference type="SUPFAM" id="SSF51658">
    <property type="entry name" value="Xylose isomerase-like"/>
    <property type="match status" value="1"/>
</dbReference>
<dbReference type="InterPro" id="IPR013022">
    <property type="entry name" value="Xyl_isomerase-like_TIM-brl"/>
</dbReference>
<dbReference type="InterPro" id="IPR036237">
    <property type="entry name" value="Xyl_isomerase-like_sf"/>
</dbReference>
<dbReference type="Gene3D" id="3.20.20.150">
    <property type="entry name" value="Divalent-metal-dependent TIM barrel enzymes"/>
    <property type="match status" value="1"/>
</dbReference>
<evidence type="ECO:0000259" key="1">
    <source>
        <dbReference type="Pfam" id="PF01261"/>
    </source>
</evidence>
<dbReference type="InterPro" id="IPR050312">
    <property type="entry name" value="IolE/XylAMocC-like"/>
</dbReference>
<name>A0A518JYT4_9BACT</name>
<sequence length="303" mass="32556">MYKNFAAQGLGISGRQSELIELALTYGFRGLDIDLSDMYRRVQRSDFDRAARFLHAADVVVSGFDVPVNLDADDDAFAAQVAQLHPAAEVAGKLNAKVGSIVVPAATDRLPYHEYFEAITKRLNQIAECLAGQNIQLAVGFQAASELAEGKQFEFIRNVEGFLPLVKGAGDNIGFLIDTFNWFAGGGTLEELTALKPEKITSVRLSGISEEADAAAIKRADRTLPEICEAIDFVAIAKHLVSIKYSGPVSAYSAPGNVRGGTRETVGNKAQEALDAIFIGAGLTVAPRPMDTISDIVVDMMME</sequence>
<keyword evidence="2" id="KW-0413">Isomerase</keyword>
<dbReference type="PANTHER" id="PTHR12110">
    <property type="entry name" value="HYDROXYPYRUVATE ISOMERASE"/>
    <property type="match status" value="1"/>
</dbReference>
<dbReference type="GO" id="GO:0016853">
    <property type="term" value="F:isomerase activity"/>
    <property type="evidence" value="ECO:0007669"/>
    <property type="project" value="UniProtKB-KW"/>
</dbReference>
<accession>A0A518JYT4</accession>
<dbReference type="OrthoDB" id="9782626at2"/>
<reference evidence="2 3" key="1">
    <citation type="submission" date="2019-02" db="EMBL/GenBank/DDBJ databases">
        <title>Deep-cultivation of Planctomycetes and their phenomic and genomic characterization uncovers novel biology.</title>
        <authorList>
            <person name="Wiegand S."/>
            <person name="Jogler M."/>
            <person name="Boedeker C."/>
            <person name="Pinto D."/>
            <person name="Vollmers J."/>
            <person name="Rivas-Marin E."/>
            <person name="Kohn T."/>
            <person name="Peeters S.H."/>
            <person name="Heuer A."/>
            <person name="Rast P."/>
            <person name="Oberbeckmann S."/>
            <person name="Bunk B."/>
            <person name="Jeske O."/>
            <person name="Meyerdierks A."/>
            <person name="Storesund J.E."/>
            <person name="Kallscheuer N."/>
            <person name="Luecker S."/>
            <person name="Lage O.M."/>
            <person name="Pohl T."/>
            <person name="Merkel B.J."/>
            <person name="Hornburger P."/>
            <person name="Mueller R.-W."/>
            <person name="Bruemmer F."/>
            <person name="Labrenz M."/>
            <person name="Spormann A.M."/>
            <person name="Op den Camp H."/>
            <person name="Overmann J."/>
            <person name="Amann R."/>
            <person name="Jetten M.S.M."/>
            <person name="Mascher T."/>
            <person name="Medema M.H."/>
            <person name="Devos D.P."/>
            <person name="Kaster A.-K."/>
            <person name="Ovreas L."/>
            <person name="Rohde M."/>
            <person name="Galperin M.Y."/>
            <person name="Jogler C."/>
        </authorList>
    </citation>
    <scope>NUCLEOTIDE SEQUENCE [LARGE SCALE GENOMIC DNA]</scope>
    <source>
        <strain evidence="2 3">Poly24</strain>
    </source>
</reference>
<dbReference type="Proteomes" id="UP000315082">
    <property type="component" value="Chromosome"/>
</dbReference>
<dbReference type="EMBL" id="CP036348">
    <property type="protein sequence ID" value="QDV70695.1"/>
    <property type="molecule type" value="Genomic_DNA"/>
</dbReference>
<dbReference type="AlphaFoldDB" id="A0A518JYT4"/>
<keyword evidence="3" id="KW-1185">Reference proteome</keyword>
<dbReference type="PANTHER" id="PTHR12110:SF52">
    <property type="entry name" value="XYLOSE ISOMERASE"/>
    <property type="match status" value="1"/>
</dbReference>
<evidence type="ECO:0000313" key="2">
    <source>
        <dbReference type="EMBL" id="QDV70695.1"/>
    </source>
</evidence>
<dbReference type="Pfam" id="PF01261">
    <property type="entry name" value="AP_endonuc_2"/>
    <property type="match status" value="1"/>
</dbReference>
<dbReference type="RefSeq" id="WP_145100338.1">
    <property type="nucleotide sequence ID" value="NZ_CP036348.1"/>
</dbReference>
<gene>
    <name evidence="2" type="ORF">Poly24_44210</name>
</gene>
<evidence type="ECO:0000313" key="3">
    <source>
        <dbReference type="Proteomes" id="UP000315082"/>
    </source>
</evidence>